<feature type="domain" description="DUF6531" evidence="2">
    <location>
        <begin position="378"/>
        <end position="449"/>
    </location>
</feature>
<dbReference type="InterPro" id="IPR031325">
    <property type="entry name" value="RHS_repeat"/>
</dbReference>
<organism evidence="4 5">
    <name type="scientific">Capnocytophaga gingivalis</name>
    <dbReference type="NCBI Taxonomy" id="1017"/>
    <lineage>
        <taxon>Bacteria</taxon>
        <taxon>Pseudomonadati</taxon>
        <taxon>Bacteroidota</taxon>
        <taxon>Flavobacteriia</taxon>
        <taxon>Flavobacteriales</taxon>
        <taxon>Flavobacteriaceae</taxon>
        <taxon>Capnocytophaga</taxon>
    </lineage>
</organism>
<dbReference type="CDD" id="cd14740">
    <property type="entry name" value="PAAR_4"/>
    <property type="match status" value="1"/>
</dbReference>
<reference evidence="5" key="1">
    <citation type="submission" date="2017-06" db="EMBL/GenBank/DDBJ databases">
        <title>Capnocytophaga spp. assemblies.</title>
        <authorList>
            <person name="Gulvik C.A."/>
        </authorList>
    </citation>
    <scope>NUCLEOTIDE SEQUENCE [LARGE SCALE GENOMIC DNA]</scope>
    <source>
        <strain evidence="5">H1496</strain>
    </source>
</reference>
<dbReference type="Pfam" id="PF20148">
    <property type="entry name" value="DUF6531"/>
    <property type="match status" value="1"/>
</dbReference>
<dbReference type="PANTHER" id="PTHR32305">
    <property type="match status" value="1"/>
</dbReference>
<evidence type="ECO:0000313" key="4">
    <source>
        <dbReference type="EMBL" id="ATA87590.1"/>
    </source>
</evidence>
<dbReference type="InterPro" id="IPR050708">
    <property type="entry name" value="T6SS_VgrG/RHS"/>
</dbReference>
<dbReference type="InterPro" id="IPR022385">
    <property type="entry name" value="Rhs_assc_core"/>
</dbReference>
<dbReference type="OrthoDB" id="9765204at2"/>
<feature type="domain" description="Teneurin-like YD-shell" evidence="3">
    <location>
        <begin position="517"/>
        <end position="617"/>
    </location>
</feature>
<dbReference type="GeneID" id="84809035"/>
<dbReference type="Pfam" id="PF05593">
    <property type="entry name" value="RHS_repeat"/>
    <property type="match status" value="1"/>
</dbReference>
<feature type="domain" description="Teneurin-like YD-shell" evidence="3">
    <location>
        <begin position="1078"/>
        <end position="1387"/>
    </location>
</feature>
<evidence type="ECO:0000256" key="1">
    <source>
        <dbReference type="ARBA" id="ARBA00022737"/>
    </source>
</evidence>
<dbReference type="PANTHER" id="PTHR32305:SF15">
    <property type="entry name" value="PROTEIN RHSA-RELATED"/>
    <property type="match status" value="1"/>
</dbReference>
<dbReference type="Pfam" id="PF25023">
    <property type="entry name" value="TEN_YD-shell"/>
    <property type="match status" value="3"/>
</dbReference>
<evidence type="ECO:0000259" key="3">
    <source>
        <dbReference type="Pfam" id="PF25023"/>
    </source>
</evidence>
<dbReference type="InterPro" id="IPR045351">
    <property type="entry name" value="DUF6531"/>
</dbReference>
<protein>
    <recommendedName>
        <fullName evidence="6">RHS repeat-associated core domain protein</fullName>
    </recommendedName>
</protein>
<dbReference type="NCBIfam" id="TIGR03696">
    <property type="entry name" value="Rhs_assc_core"/>
    <property type="match status" value="1"/>
</dbReference>
<dbReference type="Proteomes" id="UP000217250">
    <property type="component" value="Chromosome"/>
</dbReference>
<accession>A0A250FR50</accession>
<dbReference type="InterPro" id="IPR006530">
    <property type="entry name" value="YD"/>
</dbReference>
<evidence type="ECO:0000259" key="2">
    <source>
        <dbReference type="Pfam" id="PF20148"/>
    </source>
</evidence>
<dbReference type="RefSeq" id="WP_095910820.1">
    <property type="nucleotide sequence ID" value="NZ_CP022386.1"/>
</dbReference>
<proteinExistence type="predicted"/>
<dbReference type="EMBL" id="CP022386">
    <property type="protein sequence ID" value="ATA87590.1"/>
    <property type="molecule type" value="Genomic_DNA"/>
</dbReference>
<dbReference type="Gene3D" id="2.180.10.10">
    <property type="entry name" value="RHS repeat-associated core"/>
    <property type="match status" value="3"/>
</dbReference>
<dbReference type="KEGG" id="cgh:CGC50_10775"/>
<keyword evidence="1" id="KW-0677">Repeat</keyword>
<gene>
    <name evidence="4" type="ORF">CGC50_10775</name>
</gene>
<evidence type="ECO:0000313" key="5">
    <source>
        <dbReference type="Proteomes" id="UP000217250"/>
    </source>
</evidence>
<dbReference type="InterPro" id="IPR056823">
    <property type="entry name" value="TEN-like_YD-shell"/>
</dbReference>
<feature type="domain" description="Teneurin-like YD-shell" evidence="3">
    <location>
        <begin position="779"/>
        <end position="910"/>
    </location>
</feature>
<name>A0A250FR50_9FLAO</name>
<sequence length="1503" mass="170619">MSSNSYFKKFLKGTEGPVADAGSTDQALQGAQENFLQSSEAVVGAVNALKGLADGSVSPIEAALDIKTAIDVVQGLSRQLSESLIMPLMTHLAAFKGEAFLPVAKQLDPVMGIDVHFVTVPPGTPVPLPHPYISVLFRTKDWVSCMVNMVKAEAMSAVQEAQPNANELHTEAEQAAQAKTDKLINQADGLVSTALGKAGLSATVFIGGVLPRAITGTPSRVIPHIPMGAGFHPSFDSTIAKDNGKVYLGSLFVTADGDPMAGMMHLNYDCWDIGIVDLFKGQRNSTKKSPDPENPKTELFVPSGNILPIPWSRPVLVNTIPTPINPLAIGDRLFKAGLGKLKLGQRFRKLAEKGISKLPFSCATKTKLSKHFGTGQSHPVEVAEGYFYTDNEDFSLSGVIPLVWERTWYSYSPYEGPLGYGWHHPYDMAIGFDWEARVATIRMNDGRGVDIELPNSPDKPTFHRLEKLYLCVDESGRYYVKDTSGLCYYFTEAEYPMKGSERKQQLLEKIVDRNGHQIQLSYKANGALTQLIDSAERTLTFDTDNEGRITTIYAPHPKQENEHFAIAQYSYSEEGDLLTHTDALGQPMHFAYQNHLMVKEIWRNGTVWTFTYDGKGTGAKCVEVRGTDDLLHYTFDYSDPHCTLVRDSLGYTKSFHHHNGRVIKYVDPEKGEWNSHYNSFSELEMETDPMGNTTSYLHDKWGNVVKVIEPDGSLTQMEYYDPYNKHLLTEATDPRGGKWEWNYDEVGNLTERKTPLGATTAFKYEKGLLHSLTDALGATTEVLYDRQKNIKRIKAPNEGITEYEYDRLGQCTAITNPHQLRQLRHYDLLGRVELVQDFDDNNISLKYDAMDNVVRYSDAYKDIRYRYKGLNKLIERTEGDSTVRFTYDTEGQLRRIVNEEGEEYLFDLDGNGNVRKETAFDGLIREYERNQAGWVTKVQRTKKRYTSYDYDPNGRIAQVSYHDGSSEQYLYEAGFLKEATNADAIVTFERDKLGNITKERTQRTNSEEVTEVYSEYDILGRRTKLSSNLGADISYELDKLSNISKIQAGDWEAKIDYDKLGLEIQRELTGNVTNQTRRDRLGRIRHQTARSDYGTLLWKEYQWGVDYRLYDIIDHAYKDRDASFEYDDRGYLVRAIYDRKEEQFRTPDKLGNLYETKDKKDRKYKNSQLQQDRTYYYHYDVEGNLIFKEHIKDVGYRPVFSGGELRDLGIQPKSTGKGFLYTWNANGSLRAVTNLEGVTYRFRYDAFGRRLEKRRMSSTFGFVWDGNVLLHETFKKDNSEHTELTTWVFEGFVPTAKLVNGKAYSIISDHLGTPILAIDSDGMEVWNRQLDIYGRVRKEYKHSSLGDDVFPFVPFLYQGQYYDFETNLAYNRYRYYSPETGAYISQDPIGLAGGNPTLYGYVKDSNWWVDVFGLEVITSTEIRIMEFTSHGVNRAIERSVAPIDILSAVKKPLKVSDIKIDSEGRSSQRFIGKKAEVVINPTTGKIISVNPTSTKKAKKLCKE</sequence>
<evidence type="ECO:0008006" key="6">
    <source>
        <dbReference type="Google" id="ProtNLM"/>
    </source>
</evidence>
<dbReference type="NCBIfam" id="TIGR01643">
    <property type="entry name" value="YD_repeat_2x"/>
    <property type="match status" value="2"/>
</dbReference>